<evidence type="ECO:0000313" key="1">
    <source>
        <dbReference type="EMBL" id="KAI0507624.1"/>
    </source>
</evidence>
<gene>
    <name evidence="1" type="ORF">KFK09_013750</name>
</gene>
<reference evidence="1" key="1">
    <citation type="journal article" date="2022" name="Front. Genet.">
        <title>Chromosome-Scale Assembly of the Dendrobium nobile Genome Provides Insights Into the Molecular Mechanism of the Biosynthesis of the Medicinal Active Ingredient of Dendrobium.</title>
        <authorList>
            <person name="Xu Q."/>
            <person name="Niu S.-C."/>
            <person name="Li K.-L."/>
            <person name="Zheng P.-J."/>
            <person name="Zhang X.-J."/>
            <person name="Jia Y."/>
            <person name="Liu Y."/>
            <person name="Niu Y.-X."/>
            <person name="Yu L.-H."/>
            <person name="Chen D.-F."/>
            <person name="Zhang G.-Q."/>
        </authorList>
    </citation>
    <scope>NUCLEOTIDE SEQUENCE</scope>
    <source>
        <tissue evidence="1">Leaf</tissue>
    </source>
</reference>
<evidence type="ECO:0000313" key="2">
    <source>
        <dbReference type="Proteomes" id="UP000829196"/>
    </source>
</evidence>
<proteinExistence type="predicted"/>
<dbReference type="AlphaFoldDB" id="A0A8T3B9T7"/>
<protein>
    <submittedName>
        <fullName evidence="1">Uncharacterized protein</fullName>
    </submittedName>
</protein>
<organism evidence="1 2">
    <name type="scientific">Dendrobium nobile</name>
    <name type="common">Orchid</name>
    <dbReference type="NCBI Taxonomy" id="94219"/>
    <lineage>
        <taxon>Eukaryota</taxon>
        <taxon>Viridiplantae</taxon>
        <taxon>Streptophyta</taxon>
        <taxon>Embryophyta</taxon>
        <taxon>Tracheophyta</taxon>
        <taxon>Spermatophyta</taxon>
        <taxon>Magnoliopsida</taxon>
        <taxon>Liliopsida</taxon>
        <taxon>Asparagales</taxon>
        <taxon>Orchidaceae</taxon>
        <taxon>Epidendroideae</taxon>
        <taxon>Malaxideae</taxon>
        <taxon>Dendrobiinae</taxon>
        <taxon>Dendrobium</taxon>
    </lineage>
</organism>
<dbReference type="EMBL" id="JAGYWB010000010">
    <property type="protein sequence ID" value="KAI0507624.1"/>
    <property type="molecule type" value="Genomic_DNA"/>
</dbReference>
<name>A0A8T3B9T7_DENNO</name>
<dbReference type="Proteomes" id="UP000829196">
    <property type="component" value="Unassembled WGS sequence"/>
</dbReference>
<comment type="caution">
    <text evidence="1">The sequence shown here is derived from an EMBL/GenBank/DDBJ whole genome shotgun (WGS) entry which is preliminary data.</text>
</comment>
<dbReference type="SMR" id="A0A8T3B9T7"/>
<dbReference type="OrthoDB" id="689430at2759"/>
<accession>A0A8T3B9T7</accession>
<sequence length="126" mass="15113">MHLLFKCDFSFHILLNLIPDVEGFLFRPTILQLFEFLDEVQRFNSHDKNFSFFVICCLVYFIWRERNDRRFSRKHCNLTVVYHKIVQAISAKATRWKNSDSLRHSFPTCFPSQFQLQDGFLEVSGQ</sequence>
<keyword evidence="2" id="KW-1185">Reference proteome</keyword>